<sequence length="90" mass="9995">MTECGFWWASVERREPQVVEVSESHGIKFVFATGNDVDLSEADVRLIERVLPAGRAAAAVDRLDEIAGELWPWRVVEEISAILLIEESGA</sequence>
<proteinExistence type="predicted"/>
<accession>A0ABV2L8A0</accession>
<name>A0ABV2L8A0_9HYPH</name>
<dbReference type="RefSeq" id="WP_056096901.1">
    <property type="nucleotide sequence ID" value="NZ_BPQL01000070.1"/>
</dbReference>
<gene>
    <name evidence="1" type="ORF">ABID43_003611</name>
</gene>
<dbReference type="EMBL" id="JBEPMM010000011">
    <property type="protein sequence ID" value="MET3694056.1"/>
    <property type="molecule type" value="Genomic_DNA"/>
</dbReference>
<reference evidence="1 2" key="1">
    <citation type="submission" date="2024-06" db="EMBL/GenBank/DDBJ databases">
        <title>Genomic Encyclopedia of Type Strains, Phase IV (KMG-IV): sequencing the most valuable type-strain genomes for metagenomic binning, comparative biology and taxonomic classification.</title>
        <authorList>
            <person name="Goeker M."/>
        </authorList>
    </citation>
    <scope>NUCLEOTIDE SEQUENCE [LARGE SCALE GENOMIC DNA]</scope>
    <source>
        <strain evidence="1 2">DSM 21331</strain>
    </source>
</reference>
<keyword evidence="2" id="KW-1185">Reference proteome</keyword>
<dbReference type="Proteomes" id="UP001549145">
    <property type="component" value="Unassembled WGS sequence"/>
</dbReference>
<evidence type="ECO:0000313" key="2">
    <source>
        <dbReference type="Proteomes" id="UP001549145"/>
    </source>
</evidence>
<evidence type="ECO:0000313" key="1">
    <source>
        <dbReference type="EMBL" id="MET3694056.1"/>
    </source>
</evidence>
<organism evidence="1 2">
    <name type="scientific">Methylobacterium goesingense</name>
    <dbReference type="NCBI Taxonomy" id="243690"/>
    <lineage>
        <taxon>Bacteria</taxon>
        <taxon>Pseudomonadati</taxon>
        <taxon>Pseudomonadota</taxon>
        <taxon>Alphaproteobacteria</taxon>
        <taxon>Hyphomicrobiales</taxon>
        <taxon>Methylobacteriaceae</taxon>
        <taxon>Methylobacterium</taxon>
    </lineage>
</organism>
<comment type="caution">
    <text evidence="1">The sequence shown here is derived from an EMBL/GenBank/DDBJ whole genome shotgun (WGS) entry which is preliminary data.</text>
</comment>
<protein>
    <submittedName>
        <fullName evidence="1">Uncharacterized protein</fullName>
    </submittedName>
</protein>